<gene>
    <name evidence="1" type="ORF">FCALED_LOCUS10357</name>
</gene>
<sequence>MSLINLWCSVRKTLSTFPVTIGTNKNIFDLKVDVAIIDNNISIDDFLNDNLVKTGDTVEVTFPYIERCNVRVIVDGDSMEPTGLVHIFIDNYNVAIEGKKMVNEIKDVFEDQLYIDYGRYPRTVLKKRKIGRGSSYQLEKLGFRVSVYDQNFLDKEKDELVASIGDAIQEHKRPGIIVLFVGECDYGP</sequence>
<dbReference type="Proteomes" id="UP000789570">
    <property type="component" value="Unassembled WGS sequence"/>
</dbReference>
<evidence type="ECO:0000313" key="1">
    <source>
        <dbReference type="EMBL" id="CAG8636778.1"/>
    </source>
</evidence>
<evidence type="ECO:0000313" key="2">
    <source>
        <dbReference type="Proteomes" id="UP000789570"/>
    </source>
</evidence>
<keyword evidence="2" id="KW-1185">Reference proteome</keyword>
<accession>A0A9N9GYZ7</accession>
<reference evidence="1" key="1">
    <citation type="submission" date="2021-06" db="EMBL/GenBank/DDBJ databases">
        <authorList>
            <person name="Kallberg Y."/>
            <person name="Tangrot J."/>
            <person name="Rosling A."/>
        </authorList>
    </citation>
    <scope>NUCLEOTIDE SEQUENCE</scope>
    <source>
        <strain evidence="1">UK204</strain>
    </source>
</reference>
<dbReference type="EMBL" id="CAJVPQ010003762">
    <property type="protein sequence ID" value="CAG8636778.1"/>
    <property type="molecule type" value="Genomic_DNA"/>
</dbReference>
<name>A0A9N9GYZ7_9GLOM</name>
<dbReference type="AlphaFoldDB" id="A0A9N9GYZ7"/>
<organism evidence="1 2">
    <name type="scientific">Funneliformis caledonium</name>
    <dbReference type="NCBI Taxonomy" id="1117310"/>
    <lineage>
        <taxon>Eukaryota</taxon>
        <taxon>Fungi</taxon>
        <taxon>Fungi incertae sedis</taxon>
        <taxon>Mucoromycota</taxon>
        <taxon>Glomeromycotina</taxon>
        <taxon>Glomeromycetes</taxon>
        <taxon>Glomerales</taxon>
        <taxon>Glomeraceae</taxon>
        <taxon>Funneliformis</taxon>
    </lineage>
</organism>
<protein>
    <submittedName>
        <fullName evidence="1">7266_t:CDS:1</fullName>
    </submittedName>
</protein>
<proteinExistence type="predicted"/>
<dbReference type="OrthoDB" id="2419124at2759"/>
<comment type="caution">
    <text evidence="1">The sequence shown here is derived from an EMBL/GenBank/DDBJ whole genome shotgun (WGS) entry which is preliminary data.</text>
</comment>